<evidence type="ECO:0000256" key="8">
    <source>
        <dbReference type="ARBA" id="ARBA00023319"/>
    </source>
</evidence>
<feature type="transmembrane region" description="Helical" evidence="10">
    <location>
        <begin position="397"/>
        <end position="417"/>
    </location>
</feature>
<keyword evidence="2" id="KW-1003">Cell membrane</keyword>
<dbReference type="SMART" id="SM00408">
    <property type="entry name" value="IGc2"/>
    <property type="match status" value="2"/>
</dbReference>
<evidence type="ECO:0000256" key="9">
    <source>
        <dbReference type="SAM" id="MobiDB-lite"/>
    </source>
</evidence>
<feature type="region of interest" description="Disordered" evidence="9">
    <location>
        <begin position="181"/>
        <end position="222"/>
    </location>
</feature>
<dbReference type="GO" id="GO:0005886">
    <property type="term" value="C:plasma membrane"/>
    <property type="evidence" value="ECO:0007669"/>
    <property type="project" value="UniProtKB-SubCell"/>
</dbReference>
<comment type="subcellular location">
    <subcellularLocation>
        <location evidence="1">Cell membrane</location>
    </subcellularLocation>
</comment>
<reference evidence="14" key="1">
    <citation type="journal article" date="2020" name="PLoS Negl. Trop. Dis.">
        <title>High-quality nuclear genome for Sarcoptes scabiei-A critical resource for a neglected parasite.</title>
        <authorList>
            <person name="Korhonen P.K."/>
            <person name="Gasser R.B."/>
            <person name="Ma G."/>
            <person name="Wang T."/>
            <person name="Stroehlein A.J."/>
            <person name="Young N.D."/>
            <person name="Ang C.S."/>
            <person name="Fernando D.D."/>
            <person name="Lu H.C."/>
            <person name="Taylor S."/>
            <person name="Reynolds S.L."/>
            <person name="Mofiz E."/>
            <person name="Najaraj S.H."/>
            <person name="Gowda H."/>
            <person name="Madugundu A."/>
            <person name="Renuse S."/>
            <person name="Holt D."/>
            <person name="Pandey A."/>
            <person name="Papenfuss A.T."/>
            <person name="Fischer K."/>
        </authorList>
    </citation>
    <scope>NUCLEOTIDE SEQUENCE [LARGE SCALE GENOMIC DNA]</scope>
</reference>
<keyword evidence="6" id="KW-1015">Disulfide bond</keyword>
<dbReference type="InterPro" id="IPR003599">
    <property type="entry name" value="Ig_sub"/>
</dbReference>
<evidence type="ECO:0000313" key="14">
    <source>
        <dbReference type="Proteomes" id="UP000070412"/>
    </source>
</evidence>
<reference evidence="13" key="3">
    <citation type="submission" date="2022-06" db="UniProtKB">
        <authorList>
            <consortium name="EnsemblMetazoa"/>
        </authorList>
    </citation>
    <scope>IDENTIFICATION</scope>
</reference>
<protein>
    <submittedName>
        <fullName evidence="12">Protein amalgam</fullName>
    </submittedName>
</protein>
<dbReference type="Pfam" id="PF13927">
    <property type="entry name" value="Ig_3"/>
    <property type="match status" value="1"/>
</dbReference>
<evidence type="ECO:0000313" key="13">
    <source>
        <dbReference type="EnsemblMetazoa" id="KAF7494617.1"/>
    </source>
</evidence>
<evidence type="ECO:0000256" key="3">
    <source>
        <dbReference type="ARBA" id="ARBA00022729"/>
    </source>
</evidence>
<feature type="region of interest" description="Disordered" evidence="9">
    <location>
        <begin position="329"/>
        <end position="356"/>
    </location>
</feature>
<dbReference type="AlphaFoldDB" id="A0A834RFL7"/>
<dbReference type="InterPro" id="IPR051170">
    <property type="entry name" value="Neural/epithelial_adhesion"/>
</dbReference>
<dbReference type="InterPro" id="IPR013783">
    <property type="entry name" value="Ig-like_fold"/>
</dbReference>
<evidence type="ECO:0000256" key="4">
    <source>
        <dbReference type="ARBA" id="ARBA00022737"/>
    </source>
</evidence>
<dbReference type="SMART" id="SM00409">
    <property type="entry name" value="IG"/>
    <property type="match status" value="2"/>
</dbReference>
<evidence type="ECO:0000313" key="12">
    <source>
        <dbReference type="EMBL" id="KAF7494617.1"/>
    </source>
</evidence>
<keyword evidence="10" id="KW-0812">Transmembrane</keyword>
<sequence length="423" mass="48837">MCQVNAENMISQIGYLDVKVPPILIEDRTSSDTIVDEHQKAILKCHAKGYPKPKITWRREFGEPINLGQFGGQKFSVPTFEGSQLNLTQVTRDDMGAYLCIASNGIPPSLSRRILLHVNFRPKIRVQNQLISSRIGSSVELVCFCEAHPKPIITWTLPNGVPIVSGYDSTSMMIIVSSTSSPFSDKQQSNNSMINKDQDVNDDKHNYSGEKNRRSMDRKRKKYETKEEFDGFRVTMILVINKLEREDFGSFKCSAKNLLGEKEGLIRVFENLTKSDISLENFRNKNEKKTKEEKIVQKNRLDRKREKFQFKSNFSQNKTESFTVKNIGQSEHHHHHDHQQHHQDDDDPEDDDDDESVDLDDDLSIFAWNTKSRSSQFSRTNRNFALSSLFWSSYEFLIFRVTFLIFSSIISSSLVGWKFQLRS</sequence>
<organism evidence="12">
    <name type="scientific">Sarcoptes scabiei</name>
    <name type="common">Itch mite</name>
    <name type="synonym">Acarus scabiei</name>
    <dbReference type="NCBI Taxonomy" id="52283"/>
    <lineage>
        <taxon>Eukaryota</taxon>
        <taxon>Metazoa</taxon>
        <taxon>Ecdysozoa</taxon>
        <taxon>Arthropoda</taxon>
        <taxon>Chelicerata</taxon>
        <taxon>Arachnida</taxon>
        <taxon>Acari</taxon>
        <taxon>Acariformes</taxon>
        <taxon>Sarcoptiformes</taxon>
        <taxon>Astigmata</taxon>
        <taxon>Psoroptidia</taxon>
        <taxon>Sarcoptoidea</taxon>
        <taxon>Sarcoptidae</taxon>
        <taxon>Sarcoptinae</taxon>
        <taxon>Sarcoptes</taxon>
    </lineage>
</organism>
<dbReference type="SUPFAM" id="SSF48726">
    <property type="entry name" value="Immunoglobulin"/>
    <property type="match status" value="2"/>
</dbReference>
<dbReference type="GO" id="GO:0043005">
    <property type="term" value="C:neuron projection"/>
    <property type="evidence" value="ECO:0007669"/>
    <property type="project" value="TreeGrafter"/>
</dbReference>
<feature type="domain" description="Ig-like" evidence="11">
    <location>
        <begin position="21"/>
        <end position="111"/>
    </location>
</feature>
<dbReference type="Proteomes" id="UP000070412">
    <property type="component" value="Unassembled WGS sequence"/>
</dbReference>
<name>A0A834RFL7_SARSC</name>
<gene>
    <name evidence="12" type="ORF">SSS_6447</name>
</gene>
<feature type="compositionally biased region" description="Acidic residues" evidence="9">
    <location>
        <begin position="345"/>
        <end position="356"/>
    </location>
</feature>
<evidence type="ECO:0000256" key="1">
    <source>
        <dbReference type="ARBA" id="ARBA00004236"/>
    </source>
</evidence>
<dbReference type="InterPro" id="IPR036179">
    <property type="entry name" value="Ig-like_dom_sf"/>
</dbReference>
<dbReference type="OrthoDB" id="10012075at2759"/>
<evidence type="ECO:0000259" key="11">
    <source>
        <dbReference type="PROSITE" id="PS50835"/>
    </source>
</evidence>
<proteinExistence type="predicted"/>
<dbReference type="EMBL" id="WVUK01000052">
    <property type="protein sequence ID" value="KAF7494617.1"/>
    <property type="molecule type" value="Genomic_DNA"/>
</dbReference>
<dbReference type="PANTHER" id="PTHR12231">
    <property type="entry name" value="CTX-RELATED TYPE I TRANSMEMBRANE PROTEIN"/>
    <property type="match status" value="1"/>
</dbReference>
<dbReference type="InterPro" id="IPR003598">
    <property type="entry name" value="Ig_sub2"/>
</dbReference>
<evidence type="ECO:0000256" key="7">
    <source>
        <dbReference type="ARBA" id="ARBA00023180"/>
    </source>
</evidence>
<dbReference type="InterPro" id="IPR007110">
    <property type="entry name" value="Ig-like_dom"/>
</dbReference>
<feature type="domain" description="Ig-like" evidence="11">
    <location>
        <begin position="122"/>
        <end position="273"/>
    </location>
</feature>
<keyword evidence="14" id="KW-1185">Reference proteome</keyword>
<keyword evidence="5 10" id="KW-0472">Membrane</keyword>
<dbReference type="EnsemblMetazoa" id="SSS_6447s_mrna">
    <property type="protein sequence ID" value="KAF7494617.1"/>
    <property type="gene ID" value="SSS_6447"/>
</dbReference>
<reference evidence="12" key="2">
    <citation type="submission" date="2020-01" db="EMBL/GenBank/DDBJ databases">
        <authorList>
            <person name="Korhonen P.K.K."/>
            <person name="Guangxu M.G."/>
            <person name="Wang T.W."/>
            <person name="Stroehlein A.J.S."/>
            <person name="Young N.D."/>
            <person name="Ang C.-S.A."/>
            <person name="Fernando D.W.F."/>
            <person name="Lu H.L."/>
            <person name="Taylor S.T."/>
            <person name="Ehtesham M.E.M."/>
            <person name="Najaraj S.H.N."/>
            <person name="Harsha G.H.G."/>
            <person name="Madugundu A.M."/>
            <person name="Renuse S.R."/>
            <person name="Holt D.H."/>
            <person name="Pandey A.P."/>
            <person name="Papenfuss A.P."/>
            <person name="Gasser R.B.G."/>
            <person name="Fischer K.F."/>
        </authorList>
    </citation>
    <scope>NUCLEOTIDE SEQUENCE</scope>
    <source>
        <strain evidence="12">SSS_KF_BRIS2020</strain>
    </source>
</reference>
<dbReference type="PANTHER" id="PTHR12231:SF253">
    <property type="entry name" value="DPR-INTERACTING PROTEIN ETA, ISOFORM B-RELATED"/>
    <property type="match status" value="1"/>
</dbReference>
<evidence type="ECO:0000256" key="5">
    <source>
        <dbReference type="ARBA" id="ARBA00023136"/>
    </source>
</evidence>
<dbReference type="Gene3D" id="2.60.40.10">
    <property type="entry name" value="Immunoglobulins"/>
    <property type="match status" value="3"/>
</dbReference>
<evidence type="ECO:0000256" key="10">
    <source>
        <dbReference type="SAM" id="Phobius"/>
    </source>
</evidence>
<keyword evidence="10" id="KW-1133">Transmembrane helix</keyword>
<keyword evidence="3" id="KW-0732">Signal</keyword>
<feature type="compositionally biased region" description="Basic and acidic residues" evidence="9">
    <location>
        <begin position="196"/>
        <end position="215"/>
    </location>
</feature>
<evidence type="ECO:0000256" key="6">
    <source>
        <dbReference type="ARBA" id="ARBA00023157"/>
    </source>
</evidence>
<keyword evidence="8" id="KW-0393">Immunoglobulin domain</keyword>
<accession>A0A834RFL7</accession>
<keyword evidence="4" id="KW-0677">Repeat</keyword>
<keyword evidence="7" id="KW-0325">Glycoprotein</keyword>
<evidence type="ECO:0000256" key="2">
    <source>
        <dbReference type="ARBA" id="ARBA00022475"/>
    </source>
</evidence>
<dbReference type="PROSITE" id="PS50835">
    <property type="entry name" value="IG_LIKE"/>
    <property type="match status" value="2"/>
</dbReference>
<feature type="compositionally biased region" description="Polar residues" evidence="9">
    <location>
        <begin position="182"/>
        <end position="195"/>
    </location>
</feature>
<dbReference type="FunFam" id="2.60.40.10:FF:000328">
    <property type="entry name" value="CLUMA_CG000981, isoform A"/>
    <property type="match status" value="1"/>
</dbReference>